<keyword evidence="2" id="KW-0560">Oxidoreductase</keyword>
<evidence type="ECO:0000256" key="4">
    <source>
        <dbReference type="SAM" id="Phobius"/>
    </source>
</evidence>
<evidence type="ECO:0008006" key="7">
    <source>
        <dbReference type="Google" id="ProtNLM"/>
    </source>
</evidence>
<dbReference type="InterPro" id="IPR036188">
    <property type="entry name" value="FAD/NAD-bd_sf"/>
</dbReference>
<keyword evidence="3" id="KW-0503">Monooxygenase</keyword>
<keyword evidence="4" id="KW-0472">Membrane</keyword>
<comment type="similarity">
    <text evidence="1">Belongs to the paxM FAD-dependent monooxygenase family.</text>
</comment>
<reference evidence="5 6" key="1">
    <citation type="submission" date="2017-02" db="EMBL/GenBank/DDBJ databases">
        <title>Genomes of Trichoderma spp. with biocontrol activity.</title>
        <authorList>
            <person name="Gardiner D."/>
            <person name="Kazan K."/>
            <person name="Vos C."/>
            <person name="Harvey P."/>
        </authorList>
    </citation>
    <scope>NUCLEOTIDE SEQUENCE [LARGE SCALE GENOMIC DNA]</scope>
    <source>
        <strain evidence="5 6">A5MH</strain>
    </source>
</reference>
<evidence type="ECO:0000256" key="3">
    <source>
        <dbReference type="ARBA" id="ARBA00023033"/>
    </source>
</evidence>
<dbReference type="Gene3D" id="3.50.50.60">
    <property type="entry name" value="FAD/NAD(P)-binding domain"/>
    <property type="match status" value="1"/>
</dbReference>
<comment type="caution">
    <text evidence="5">The sequence shown here is derived from an EMBL/GenBank/DDBJ whole genome shotgun (WGS) entry which is preliminary data.</text>
</comment>
<dbReference type="InterPro" id="IPR050493">
    <property type="entry name" value="FAD-dep_Monooxygenase_BioMet"/>
</dbReference>
<gene>
    <name evidence="5" type="ORF">TGAMA5MH_07220</name>
</gene>
<feature type="transmembrane region" description="Helical" evidence="4">
    <location>
        <begin position="12"/>
        <end position="30"/>
    </location>
</feature>
<dbReference type="AlphaFoldDB" id="A0A2K0T5J9"/>
<accession>A0A2K0T5J9</accession>
<dbReference type="EMBL" id="MTYH01000060">
    <property type="protein sequence ID" value="PNP40780.1"/>
    <property type="molecule type" value="Genomic_DNA"/>
</dbReference>
<evidence type="ECO:0000256" key="2">
    <source>
        <dbReference type="ARBA" id="ARBA00023002"/>
    </source>
</evidence>
<name>A0A2K0T5J9_9HYPO</name>
<keyword evidence="4" id="KW-1133">Transmembrane helix</keyword>
<dbReference type="Gene3D" id="3.30.9.30">
    <property type="match status" value="1"/>
</dbReference>
<dbReference type="PRINTS" id="PR00419">
    <property type="entry name" value="ADXRDTASE"/>
</dbReference>
<dbReference type="Proteomes" id="UP000236546">
    <property type="component" value="Unassembled WGS sequence"/>
</dbReference>
<dbReference type="SUPFAM" id="SSF51905">
    <property type="entry name" value="FAD/NAD(P)-binding domain"/>
    <property type="match status" value="1"/>
</dbReference>
<protein>
    <recommendedName>
        <fullName evidence="7">FAD-dependent oxidoreductase 2 FAD binding domain-containing protein</fullName>
    </recommendedName>
</protein>
<dbReference type="PANTHER" id="PTHR13789:SF172">
    <property type="entry name" value="HYDROXYLASE, PUTATIVE (AFU_ORTHOLOGUE AFUA_1G12410)-RELATED"/>
    <property type="match status" value="1"/>
</dbReference>
<keyword evidence="4" id="KW-0812">Transmembrane</keyword>
<organism evidence="5 6">
    <name type="scientific">Trichoderma gamsii</name>
    <dbReference type="NCBI Taxonomy" id="398673"/>
    <lineage>
        <taxon>Eukaryota</taxon>
        <taxon>Fungi</taxon>
        <taxon>Dikarya</taxon>
        <taxon>Ascomycota</taxon>
        <taxon>Pezizomycotina</taxon>
        <taxon>Sordariomycetes</taxon>
        <taxon>Hypocreomycetidae</taxon>
        <taxon>Hypocreales</taxon>
        <taxon>Hypocreaceae</taxon>
        <taxon>Trichoderma</taxon>
    </lineage>
</organism>
<sequence>MHATVNQPAPSYNIAVIGSGLGGLSAAIALRRTGHKVTIYERYDFSGEVGASLSLASNGSRFLQEWQVDISPAKPVVLQKLIRHEWSSGNVTAEYPNWETTASGSAQTTTISTGSISMGI</sequence>
<evidence type="ECO:0000256" key="1">
    <source>
        <dbReference type="ARBA" id="ARBA00007992"/>
    </source>
</evidence>
<dbReference type="OrthoDB" id="1047367at2759"/>
<evidence type="ECO:0000313" key="6">
    <source>
        <dbReference type="Proteomes" id="UP000236546"/>
    </source>
</evidence>
<dbReference type="GO" id="GO:0004497">
    <property type="term" value="F:monooxygenase activity"/>
    <property type="evidence" value="ECO:0007669"/>
    <property type="project" value="UniProtKB-KW"/>
</dbReference>
<evidence type="ECO:0000313" key="5">
    <source>
        <dbReference type="EMBL" id="PNP40780.1"/>
    </source>
</evidence>
<dbReference type="PANTHER" id="PTHR13789">
    <property type="entry name" value="MONOOXYGENASE"/>
    <property type="match status" value="1"/>
</dbReference>
<proteinExistence type="inferred from homology"/>
<dbReference type="Pfam" id="PF13450">
    <property type="entry name" value="NAD_binding_8"/>
    <property type="match status" value="1"/>
</dbReference>